<feature type="domain" description="Protein kinase" evidence="8">
    <location>
        <begin position="12"/>
        <end position="228"/>
    </location>
</feature>
<proteinExistence type="inferred from homology"/>
<evidence type="ECO:0000256" key="6">
    <source>
        <dbReference type="PROSITE-ProRule" id="PRU10141"/>
    </source>
</evidence>
<dbReference type="GO" id="GO:0005524">
    <property type="term" value="F:ATP binding"/>
    <property type="evidence" value="ECO:0007669"/>
    <property type="project" value="UniProtKB-UniRule"/>
</dbReference>
<evidence type="ECO:0000256" key="5">
    <source>
        <dbReference type="ARBA" id="ARBA00022840"/>
    </source>
</evidence>
<dbReference type="PANTHER" id="PTHR44329:SF288">
    <property type="entry name" value="MITOGEN-ACTIVATED PROTEIN KINASE KINASE KINASE 20"/>
    <property type="match status" value="1"/>
</dbReference>
<keyword evidence="3 6" id="KW-0547">Nucleotide-binding</keyword>
<feature type="binding site" evidence="6">
    <location>
        <position position="39"/>
    </location>
    <ligand>
        <name>ATP</name>
        <dbReference type="ChEBI" id="CHEBI:30616"/>
    </ligand>
</feature>
<evidence type="ECO:0000313" key="10">
    <source>
        <dbReference type="Proteomes" id="UP000481153"/>
    </source>
</evidence>
<dbReference type="Pfam" id="PF07714">
    <property type="entry name" value="PK_Tyr_Ser-Thr"/>
    <property type="match status" value="1"/>
</dbReference>
<evidence type="ECO:0000256" key="7">
    <source>
        <dbReference type="RuleBase" id="RU000304"/>
    </source>
</evidence>
<dbReference type="Proteomes" id="UP000481153">
    <property type="component" value="Unassembled WGS sequence"/>
</dbReference>
<dbReference type="Gene3D" id="3.30.200.20">
    <property type="entry name" value="Phosphorylase Kinase, domain 1"/>
    <property type="match status" value="1"/>
</dbReference>
<dbReference type="SUPFAM" id="SSF56112">
    <property type="entry name" value="Protein kinase-like (PK-like)"/>
    <property type="match status" value="1"/>
</dbReference>
<keyword evidence="4" id="KW-0418">Kinase</keyword>
<dbReference type="VEuPathDB" id="FungiDB:AeMF1_002546"/>
<comment type="similarity">
    <text evidence="7">Belongs to the protein kinase superfamily.</text>
</comment>
<reference evidence="9 10" key="1">
    <citation type="submission" date="2019-07" db="EMBL/GenBank/DDBJ databases">
        <title>Genomics analysis of Aphanomyces spp. identifies a new class of oomycete effector associated with host adaptation.</title>
        <authorList>
            <person name="Gaulin E."/>
        </authorList>
    </citation>
    <scope>NUCLEOTIDE SEQUENCE [LARGE SCALE GENOMIC DNA]</scope>
    <source>
        <strain evidence="9 10">ATCC 201684</strain>
    </source>
</reference>
<evidence type="ECO:0000256" key="4">
    <source>
        <dbReference type="ARBA" id="ARBA00022777"/>
    </source>
</evidence>
<evidence type="ECO:0000256" key="3">
    <source>
        <dbReference type="ARBA" id="ARBA00022741"/>
    </source>
</evidence>
<dbReference type="EMBL" id="VJMJ01000141">
    <property type="protein sequence ID" value="KAF0731646.1"/>
    <property type="molecule type" value="Genomic_DNA"/>
</dbReference>
<dbReference type="PANTHER" id="PTHR44329">
    <property type="entry name" value="SERINE/THREONINE-PROTEIN KINASE TNNI3K-RELATED"/>
    <property type="match status" value="1"/>
</dbReference>
<dbReference type="Gene3D" id="1.10.510.10">
    <property type="entry name" value="Transferase(Phosphotransferase) domain 1"/>
    <property type="match status" value="1"/>
</dbReference>
<dbReference type="SMART" id="SM00220">
    <property type="entry name" value="S_TKc"/>
    <property type="match status" value="1"/>
</dbReference>
<name>A0A6G0WVU6_9STRA</name>
<dbReference type="GO" id="GO:0004674">
    <property type="term" value="F:protein serine/threonine kinase activity"/>
    <property type="evidence" value="ECO:0007669"/>
    <property type="project" value="UniProtKB-KW"/>
</dbReference>
<comment type="caution">
    <text evidence="9">The sequence shown here is derived from an EMBL/GenBank/DDBJ whole genome shotgun (WGS) entry which is preliminary data.</text>
</comment>
<dbReference type="InterPro" id="IPR008271">
    <property type="entry name" value="Ser/Thr_kinase_AS"/>
</dbReference>
<dbReference type="AlphaFoldDB" id="A0A6G0WVU6"/>
<evidence type="ECO:0000259" key="8">
    <source>
        <dbReference type="PROSITE" id="PS50011"/>
    </source>
</evidence>
<dbReference type="InterPro" id="IPR011009">
    <property type="entry name" value="Kinase-like_dom_sf"/>
</dbReference>
<gene>
    <name evidence="9" type="ORF">Ae201684_011264</name>
</gene>
<dbReference type="InterPro" id="IPR017441">
    <property type="entry name" value="Protein_kinase_ATP_BS"/>
</dbReference>
<evidence type="ECO:0000256" key="1">
    <source>
        <dbReference type="ARBA" id="ARBA00022527"/>
    </source>
</evidence>
<evidence type="ECO:0000256" key="2">
    <source>
        <dbReference type="ARBA" id="ARBA00022679"/>
    </source>
</evidence>
<dbReference type="InterPro" id="IPR001245">
    <property type="entry name" value="Ser-Thr/Tyr_kinase_cat_dom"/>
</dbReference>
<sequence length="228" mass="25682">MLSFEDVDFNPYDIKSALGRGGFGTVFRGKYHQQKVAVKRFDQIVMADSADLEELIVKEVKAWKDISHEQYILTLIGVCTKIPVPILVCELCDSNIRRKVRDRPEMLLPMVYQFACGLLSLHKAGIIHRDLKGDNVFITFQNTVAIADFGLSRTAVSLDNTKTGANMAGTLNCMSPEQYSSSQKVTTQSDIWSFETIVHMNFEKYSSPKMIDQSSLRSWSLISSHFGL</sequence>
<dbReference type="PROSITE" id="PS00107">
    <property type="entry name" value="PROTEIN_KINASE_ATP"/>
    <property type="match status" value="1"/>
</dbReference>
<keyword evidence="2" id="KW-0808">Transferase</keyword>
<dbReference type="InterPro" id="IPR051681">
    <property type="entry name" value="Ser/Thr_Kinases-Pseudokinases"/>
</dbReference>
<keyword evidence="1 7" id="KW-0723">Serine/threonine-protein kinase</keyword>
<keyword evidence="5 6" id="KW-0067">ATP-binding</keyword>
<organism evidence="9 10">
    <name type="scientific">Aphanomyces euteiches</name>
    <dbReference type="NCBI Taxonomy" id="100861"/>
    <lineage>
        <taxon>Eukaryota</taxon>
        <taxon>Sar</taxon>
        <taxon>Stramenopiles</taxon>
        <taxon>Oomycota</taxon>
        <taxon>Saprolegniomycetes</taxon>
        <taxon>Saprolegniales</taxon>
        <taxon>Verrucalvaceae</taxon>
        <taxon>Aphanomyces</taxon>
    </lineage>
</organism>
<dbReference type="PROSITE" id="PS50011">
    <property type="entry name" value="PROTEIN_KINASE_DOM"/>
    <property type="match status" value="1"/>
</dbReference>
<evidence type="ECO:0000313" key="9">
    <source>
        <dbReference type="EMBL" id="KAF0731646.1"/>
    </source>
</evidence>
<dbReference type="InterPro" id="IPR000719">
    <property type="entry name" value="Prot_kinase_dom"/>
</dbReference>
<dbReference type="PROSITE" id="PS00108">
    <property type="entry name" value="PROTEIN_KINASE_ST"/>
    <property type="match status" value="1"/>
</dbReference>
<protein>
    <recommendedName>
        <fullName evidence="8">Protein kinase domain-containing protein</fullName>
    </recommendedName>
</protein>
<accession>A0A6G0WVU6</accession>
<keyword evidence="10" id="KW-1185">Reference proteome</keyword>